<evidence type="ECO:0000313" key="2">
    <source>
        <dbReference type="EMBL" id="SEP19384.1"/>
    </source>
</evidence>
<accession>A0A1H8VVN0</accession>
<dbReference type="SUPFAM" id="SSF54427">
    <property type="entry name" value="NTF2-like"/>
    <property type="match status" value="1"/>
</dbReference>
<organism evidence="2 3">
    <name type="scientific">Trujillonella endophytica</name>
    <dbReference type="NCBI Taxonomy" id="673521"/>
    <lineage>
        <taxon>Bacteria</taxon>
        <taxon>Bacillati</taxon>
        <taxon>Actinomycetota</taxon>
        <taxon>Actinomycetes</taxon>
        <taxon>Geodermatophilales</taxon>
        <taxon>Geodermatophilaceae</taxon>
        <taxon>Trujillonella</taxon>
    </lineage>
</organism>
<dbReference type="InterPro" id="IPR032710">
    <property type="entry name" value="NTF2-like_dom_sf"/>
</dbReference>
<dbReference type="Gene3D" id="3.10.180.10">
    <property type="entry name" value="2,3-Dihydroxybiphenyl 1,2-Dioxygenase, domain 1"/>
    <property type="match status" value="1"/>
</dbReference>
<dbReference type="EMBL" id="FOEE01000014">
    <property type="protein sequence ID" value="SEP19384.1"/>
    <property type="molecule type" value="Genomic_DNA"/>
</dbReference>
<keyword evidence="3" id="KW-1185">Reference proteome</keyword>
<dbReference type="GO" id="GO:0016853">
    <property type="term" value="F:isomerase activity"/>
    <property type="evidence" value="ECO:0007669"/>
    <property type="project" value="UniProtKB-KW"/>
</dbReference>
<sequence>MDVVGLNRVELVIDQARIHDAVKQFNEAFGLRLPDPIDIAGHGALSATDFAGGLEFIAPAPGDTSSSVGRRLAEFGEGQLGPLVFRIRDVEAARGWLESRGFRIRYEYDSRQGSADEVEMSVHQLHLDPEQWFGFNVTLMRPFEGGAAATAVAQAADGGAATRERNKAAVLAFAAALGAGDIDALAELLAPDFSWEVPVAAAPVSSRLAGIGAPSGEPRDRATTLAVLDATLEATVGRSLRLDVGTMTAEDDRVAATATGHAVIAATGRTYANRYHQLFTFDGEGLIRRFVEYQDTLHTVDVWVAG</sequence>
<proteinExistence type="predicted"/>
<evidence type="ECO:0000259" key="1">
    <source>
        <dbReference type="Pfam" id="PF12680"/>
    </source>
</evidence>
<dbReference type="RefSeq" id="WP_170861177.1">
    <property type="nucleotide sequence ID" value="NZ_FOEE01000014.1"/>
</dbReference>
<dbReference type="STRING" id="673521.SAMN05660991_03812"/>
<dbReference type="AlphaFoldDB" id="A0A1H8VVN0"/>
<dbReference type="InterPro" id="IPR037401">
    <property type="entry name" value="SnoaL-like"/>
</dbReference>
<dbReference type="Pfam" id="PF12680">
    <property type="entry name" value="SnoaL_2"/>
    <property type="match status" value="1"/>
</dbReference>
<dbReference type="Gene3D" id="3.10.450.50">
    <property type="match status" value="1"/>
</dbReference>
<feature type="domain" description="SnoaL-like" evidence="1">
    <location>
        <begin position="170"/>
        <end position="289"/>
    </location>
</feature>
<evidence type="ECO:0000313" key="3">
    <source>
        <dbReference type="Proteomes" id="UP000198960"/>
    </source>
</evidence>
<dbReference type="Proteomes" id="UP000198960">
    <property type="component" value="Unassembled WGS sequence"/>
</dbReference>
<protein>
    <submittedName>
        <fullName evidence="2">Ketosteroid isomerase-related protein</fullName>
    </submittedName>
</protein>
<reference evidence="3" key="1">
    <citation type="submission" date="2016-10" db="EMBL/GenBank/DDBJ databases">
        <authorList>
            <person name="Varghese N."/>
            <person name="Submissions S."/>
        </authorList>
    </citation>
    <scope>NUCLEOTIDE SEQUENCE [LARGE SCALE GENOMIC DNA]</scope>
    <source>
        <strain evidence="3">DSM 45413</strain>
    </source>
</reference>
<dbReference type="InterPro" id="IPR029068">
    <property type="entry name" value="Glyas_Bleomycin-R_OHBP_Dase"/>
</dbReference>
<dbReference type="SUPFAM" id="SSF54593">
    <property type="entry name" value="Glyoxalase/Bleomycin resistance protein/Dihydroxybiphenyl dioxygenase"/>
    <property type="match status" value="1"/>
</dbReference>
<keyword evidence="2" id="KW-0413">Isomerase</keyword>
<gene>
    <name evidence="2" type="ORF">SAMN05660991_03812</name>
</gene>
<name>A0A1H8VVN0_9ACTN</name>